<proteinExistence type="predicted"/>
<accession>A0A0E9XR35</accession>
<dbReference type="AlphaFoldDB" id="A0A0E9XR35"/>
<name>A0A0E9XR35_ANGAN</name>
<dbReference type="EMBL" id="GBXM01004414">
    <property type="protein sequence ID" value="JAI04164.1"/>
    <property type="molecule type" value="Transcribed_RNA"/>
</dbReference>
<reference evidence="1" key="1">
    <citation type="submission" date="2014-11" db="EMBL/GenBank/DDBJ databases">
        <authorList>
            <person name="Amaro Gonzalez C."/>
        </authorList>
    </citation>
    <scope>NUCLEOTIDE SEQUENCE</scope>
</reference>
<sequence>MSVNKTKLAVQVIVFWKVSFFYLPVDHEKKHRWVARSHICVVLKIKIKSYCEPTNNICIKSFTNALLLVAS</sequence>
<evidence type="ECO:0000313" key="1">
    <source>
        <dbReference type="EMBL" id="JAI04164.1"/>
    </source>
</evidence>
<reference evidence="1" key="2">
    <citation type="journal article" date="2015" name="Fish Shellfish Immunol.">
        <title>Early steps in the European eel (Anguilla anguilla)-Vibrio vulnificus interaction in the gills: Role of the RtxA13 toxin.</title>
        <authorList>
            <person name="Callol A."/>
            <person name="Pajuelo D."/>
            <person name="Ebbesson L."/>
            <person name="Teles M."/>
            <person name="MacKenzie S."/>
            <person name="Amaro C."/>
        </authorList>
    </citation>
    <scope>NUCLEOTIDE SEQUENCE</scope>
</reference>
<protein>
    <submittedName>
        <fullName evidence="1">Uncharacterized protein</fullName>
    </submittedName>
</protein>
<organism evidence="1">
    <name type="scientific">Anguilla anguilla</name>
    <name type="common">European freshwater eel</name>
    <name type="synonym">Muraena anguilla</name>
    <dbReference type="NCBI Taxonomy" id="7936"/>
    <lineage>
        <taxon>Eukaryota</taxon>
        <taxon>Metazoa</taxon>
        <taxon>Chordata</taxon>
        <taxon>Craniata</taxon>
        <taxon>Vertebrata</taxon>
        <taxon>Euteleostomi</taxon>
        <taxon>Actinopterygii</taxon>
        <taxon>Neopterygii</taxon>
        <taxon>Teleostei</taxon>
        <taxon>Anguilliformes</taxon>
        <taxon>Anguillidae</taxon>
        <taxon>Anguilla</taxon>
    </lineage>
</organism>